<proteinExistence type="inferred from homology"/>
<feature type="domain" description="Di19 zinc-binding" evidence="3">
    <location>
        <begin position="17"/>
        <end position="41"/>
    </location>
</feature>
<evidence type="ECO:0000256" key="1">
    <source>
        <dbReference type="ARBA" id="ARBA00007109"/>
    </source>
</evidence>
<evidence type="ECO:0000256" key="2">
    <source>
        <dbReference type="SAM" id="MobiDB-lite"/>
    </source>
</evidence>
<dbReference type="Proteomes" id="UP000283530">
    <property type="component" value="Unassembled WGS sequence"/>
</dbReference>
<comment type="caution">
    <text evidence="5">The sequence shown here is derived from an EMBL/GenBank/DDBJ whole genome shotgun (WGS) entry which is preliminary data.</text>
</comment>
<dbReference type="EMBL" id="QPKB01000012">
    <property type="protein sequence ID" value="RWR97054.1"/>
    <property type="molecule type" value="Genomic_DNA"/>
</dbReference>
<name>A0A3S3NKR1_9MAGN</name>
<dbReference type="PANTHER" id="PTHR31875">
    <property type="entry name" value="PROTEIN DEHYDRATION-INDUCED 19"/>
    <property type="match status" value="1"/>
</dbReference>
<organism evidence="5 6">
    <name type="scientific">Cinnamomum micranthum f. kanehirae</name>
    <dbReference type="NCBI Taxonomy" id="337451"/>
    <lineage>
        <taxon>Eukaryota</taxon>
        <taxon>Viridiplantae</taxon>
        <taxon>Streptophyta</taxon>
        <taxon>Embryophyta</taxon>
        <taxon>Tracheophyta</taxon>
        <taxon>Spermatophyta</taxon>
        <taxon>Magnoliopsida</taxon>
        <taxon>Magnoliidae</taxon>
        <taxon>Laurales</taxon>
        <taxon>Lauraceae</taxon>
        <taxon>Cinnamomum</taxon>
    </lineage>
</organism>
<dbReference type="InterPro" id="IPR008598">
    <property type="entry name" value="Di19_Zn-bd"/>
</dbReference>
<dbReference type="OrthoDB" id="9049620at2759"/>
<evidence type="ECO:0000259" key="3">
    <source>
        <dbReference type="Pfam" id="PF05605"/>
    </source>
</evidence>
<feature type="region of interest" description="Disordered" evidence="2">
    <location>
        <begin position="111"/>
        <end position="150"/>
    </location>
</feature>
<gene>
    <name evidence="5" type="ORF">CKAN_02646400</name>
</gene>
<dbReference type="AlphaFoldDB" id="A0A3S3NKR1"/>
<keyword evidence="6" id="KW-1185">Reference proteome</keyword>
<comment type="similarity">
    <text evidence="1">Belongs to the Di19 family.</text>
</comment>
<dbReference type="Pfam" id="PF14571">
    <property type="entry name" value="Di19_C"/>
    <property type="match status" value="1"/>
</dbReference>
<evidence type="ECO:0000313" key="5">
    <source>
        <dbReference type="EMBL" id="RWR97054.1"/>
    </source>
</evidence>
<evidence type="ECO:0000313" key="6">
    <source>
        <dbReference type="Proteomes" id="UP000283530"/>
    </source>
</evidence>
<reference evidence="5 6" key="1">
    <citation type="journal article" date="2019" name="Nat. Plants">
        <title>Stout camphor tree genome fills gaps in understanding of flowering plant genome evolution.</title>
        <authorList>
            <person name="Chaw S.M."/>
            <person name="Liu Y.C."/>
            <person name="Wu Y.W."/>
            <person name="Wang H.Y."/>
            <person name="Lin C.I."/>
            <person name="Wu C.S."/>
            <person name="Ke H.M."/>
            <person name="Chang L.Y."/>
            <person name="Hsu C.Y."/>
            <person name="Yang H.T."/>
            <person name="Sudianto E."/>
            <person name="Hsu M.H."/>
            <person name="Wu K.P."/>
            <person name="Wang L.N."/>
            <person name="Leebens-Mack J.H."/>
            <person name="Tsai I.J."/>
        </authorList>
    </citation>
    <scope>NUCLEOTIDE SEQUENCE [LARGE SCALE GENOMIC DNA]</scope>
    <source>
        <strain evidence="6">cv. Chaw 1501</strain>
        <tissue evidence="5">Young leaves</tissue>
    </source>
</reference>
<feature type="domain" description="Di19 C-terminal" evidence="4">
    <location>
        <begin position="62"/>
        <end position="163"/>
    </location>
</feature>
<dbReference type="PANTHER" id="PTHR31875:SF24">
    <property type="entry name" value="PROTEIN DEHYDRATION-INDUCED 19 HOMOLOG 5"/>
    <property type="match status" value="1"/>
</dbReference>
<dbReference type="InterPro" id="IPR027935">
    <property type="entry name" value="Di19_C"/>
</dbReference>
<dbReference type="Pfam" id="PF05605">
    <property type="entry name" value="zf-Di19"/>
    <property type="match status" value="1"/>
</dbReference>
<dbReference type="InterPro" id="IPR033347">
    <property type="entry name" value="Di19"/>
</dbReference>
<sequence length="164" mass="18298">MTYYTLFNKTNMGVLDESQVCPVCAENLGRDMVGHFTMQHAHMLKRRRKSQRTGLWTNSSAMLGKELRELNSFLGEGAASVNARRNTVDLMPDPLLSPFLCGLTLSDAKDKRDANSGIDSRVVPTPVGAKSTELSTSDGDREQDDEERKQRAEFVQQLVLSTIF</sequence>
<accession>A0A3S3NKR1</accession>
<evidence type="ECO:0000259" key="4">
    <source>
        <dbReference type="Pfam" id="PF14571"/>
    </source>
</evidence>
<protein>
    <submittedName>
        <fullName evidence="5">Protein DEHYDRATION-INDUCED 19 5-like protein</fullName>
    </submittedName>
</protein>